<evidence type="ECO:0000256" key="4">
    <source>
        <dbReference type="PIRSR" id="PIRSR005739-1"/>
    </source>
</evidence>
<dbReference type="InterPro" id="IPR036388">
    <property type="entry name" value="WH-like_DNA-bd_sf"/>
</dbReference>
<dbReference type="RefSeq" id="WP_231447783.1">
    <property type="nucleotide sequence ID" value="NZ_JAJOMB010000019.1"/>
</dbReference>
<dbReference type="InterPro" id="IPR001077">
    <property type="entry name" value="COMT_C"/>
</dbReference>
<sequence length="343" mass="36533">MTALPPPPIQMLTMLGGFQISQALYSVAKTGTATALLNGPLTVGEIAAATGTHADALGRIVRTLAPLGVFRTEGERVELTALGATLAEGTPGSMRNVALWWMETHYASFGDLLHTVTTGENAAQHHLGEPFFDWIQRDPARIDLQNRTMAELTPGMRAGMLDGYTLPPGAVVADLGGADGDMLARLLAGEPDRRGIVFDRPDVVAAAGQLLAERGLAERIVPQGGDFFVSVPKADVYLLSYVFHDWDDDACLRILRSVAAASVPGARVVLAESAVPTGDEPHLTKMVDLVMLGTMTGRERTAEEYEKLLNVSGFVLDRTVPTASPFSFFEATFVGQGESTAGR</sequence>
<gene>
    <name evidence="7" type="ORF">LR394_29145</name>
</gene>
<evidence type="ECO:0000259" key="5">
    <source>
        <dbReference type="Pfam" id="PF00891"/>
    </source>
</evidence>
<accession>A0A9X1NH63</accession>
<protein>
    <submittedName>
        <fullName evidence="7">Acetylserotonin O-methyltransferase</fullName>
    </submittedName>
</protein>
<dbReference type="EMBL" id="JAJOMB010000019">
    <property type="protein sequence ID" value="MCD5314977.1"/>
    <property type="molecule type" value="Genomic_DNA"/>
</dbReference>
<dbReference type="Gene3D" id="1.10.287.1350">
    <property type="match status" value="1"/>
</dbReference>
<keyword evidence="3" id="KW-0949">S-adenosyl-L-methionine</keyword>
<dbReference type="GO" id="GO:0032259">
    <property type="term" value="P:methylation"/>
    <property type="evidence" value="ECO:0007669"/>
    <property type="project" value="UniProtKB-KW"/>
</dbReference>
<dbReference type="SUPFAM" id="SSF46785">
    <property type="entry name" value="Winged helix' DNA-binding domain"/>
    <property type="match status" value="1"/>
</dbReference>
<feature type="active site" description="Proton acceptor" evidence="4">
    <location>
        <position position="244"/>
    </location>
</feature>
<dbReference type="SUPFAM" id="SSF53335">
    <property type="entry name" value="S-adenosyl-L-methionine-dependent methyltransferases"/>
    <property type="match status" value="1"/>
</dbReference>
<dbReference type="InterPro" id="IPR016461">
    <property type="entry name" value="COMT-like"/>
</dbReference>
<feature type="domain" description="O-methyltransferase dimerisation" evidence="6">
    <location>
        <begin position="14"/>
        <end position="87"/>
    </location>
</feature>
<dbReference type="PANTHER" id="PTHR43712">
    <property type="entry name" value="PUTATIVE (AFU_ORTHOLOGUE AFUA_4G14580)-RELATED"/>
    <property type="match status" value="1"/>
</dbReference>
<dbReference type="PIRSF" id="PIRSF005739">
    <property type="entry name" value="O-mtase"/>
    <property type="match status" value="1"/>
</dbReference>
<dbReference type="Proteomes" id="UP001138997">
    <property type="component" value="Unassembled WGS sequence"/>
</dbReference>
<dbReference type="InterPro" id="IPR029063">
    <property type="entry name" value="SAM-dependent_MTases_sf"/>
</dbReference>
<comment type="caution">
    <text evidence="7">The sequence shown here is derived from an EMBL/GenBank/DDBJ whole genome shotgun (WGS) entry which is preliminary data.</text>
</comment>
<dbReference type="PROSITE" id="PS51683">
    <property type="entry name" value="SAM_OMT_II"/>
    <property type="match status" value="1"/>
</dbReference>
<proteinExistence type="predicted"/>
<dbReference type="InterPro" id="IPR036390">
    <property type="entry name" value="WH_DNA-bd_sf"/>
</dbReference>
<evidence type="ECO:0000256" key="2">
    <source>
        <dbReference type="ARBA" id="ARBA00022679"/>
    </source>
</evidence>
<feature type="domain" description="O-methyltransferase C-terminal" evidence="5">
    <location>
        <begin position="110"/>
        <end position="314"/>
    </location>
</feature>
<dbReference type="Gene3D" id="3.40.50.150">
    <property type="entry name" value="Vaccinia Virus protein VP39"/>
    <property type="match status" value="1"/>
</dbReference>
<dbReference type="Pfam" id="PF08100">
    <property type="entry name" value="Dimerisation"/>
    <property type="match status" value="1"/>
</dbReference>
<dbReference type="AlphaFoldDB" id="A0A9X1NH63"/>
<dbReference type="GO" id="GO:0008171">
    <property type="term" value="F:O-methyltransferase activity"/>
    <property type="evidence" value="ECO:0007669"/>
    <property type="project" value="InterPro"/>
</dbReference>
<evidence type="ECO:0000313" key="7">
    <source>
        <dbReference type="EMBL" id="MCD5314977.1"/>
    </source>
</evidence>
<reference evidence="7" key="1">
    <citation type="submission" date="2021-11" db="EMBL/GenBank/DDBJ databases">
        <title>Streptomyces corallinus and Kineosporia corallina sp. nov., two new coral-derived marine actinobacteria.</title>
        <authorList>
            <person name="Buangrab K."/>
            <person name="Sutthacheep M."/>
            <person name="Yeemin T."/>
            <person name="Harunari E."/>
            <person name="Igarashi Y."/>
            <person name="Sripreechasak P."/>
            <person name="Kanchanasin P."/>
            <person name="Tanasupawat S."/>
            <person name="Phongsopitanun W."/>
        </authorList>
    </citation>
    <scope>NUCLEOTIDE SEQUENCE</scope>
    <source>
        <strain evidence="7">JCM 31032</strain>
    </source>
</reference>
<evidence type="ECO:0000256" key="1">
    <source>
        <dbReference type="ARBA" id="ARBA00022603"/>
    </source>
</evidence>
<keyword evidence="8" id="KW-1185">Reference proteome</keyword>
<name>A0A9X1NH63_9ACTN</name>
<dbReference type="Gene3D" id="1.10.10.10">
    <property type="entry name" value="Winged helix-like DNA-binding domain superfamily/Winged helix DNA-binding domain"/>
    <property type="match status" value="1"/>
</dbReference>
<dbReference type="CDD" id="cd02440">
    <property type="entry name" value="AdoMet_MTases"/>
    <property type="match status" value="1"/>
</dbReference>
<dbReference type="PANTHER" id="PTHR43712:SF2">
    <property type="entry name" value="O-METHYLTRANSFERASE CICE"/>
    <property type="match status" value="1"/>
</dbReference>
<dbReference type="InterPro" id="IPR012967">
    <property type="entry name" value="COMT_dimerisation"/>
</dbReference>
<keyword evidence="2" id="KW-0808">Transferase</keyword>
<organism evidence="7 8">
    <name type="scientific">Kineosporia babensis</name>
    <dbReference type="NCBI Taxonomy" id="499548"/>
    <lineage>
        <taxon>Bacteria</taxon>
        <taxon>Bacillati</taxon>
        <taxon>Actinomycetota</taxon>
        <taxon>Actinomycetes</taxon>
        <taxon>Kineosporiales</taxon>
        <taxon>Kineosporiaceae</taxon>
        <taxon>Kineosporia</taxon>
    </lineage>
</organism>
<evidence type="ECO:0000313" key="8">
    <source>
        <dbReference type="Proteomes" id="UP001138997"/>
    </source>
</evidence>
<evidence type="ECO:0000259" key="6">
    <source>
        <dbReference type="Pfam" id="PF08100"/>
    </source>
</evidence>
<dbReference type="Pfam" id="PF00891">
    <property type="entry name" value="Methyltransf_2"/>
    <property type="match status" value="1"/>
</dbReference>
<evidence type="ECO:0000256" key="3">
    <source>
        <dbReference type="ARBA" id="ARBA00022691"/>
    </source>
</evidence>
<dbReference type="GO" id="GO:0046983">
    <property type="term" value="F:protein dimerization activity"/>
    <property type="evidence" value="ECO:0007669"/>
    <property type="project" value="InterPro"/>
</dbReference>
<keyword evidence="1" id="KW-0489">Methyltransferase</keyword>